<accession>A0A8R1YPG0</accession>
<sequence>PSPSSGKLHIFYKAHIAFQRNLPGAPPEPAVFPMYSGYIDVEMDGLQHKVYYVLCEAIRAYPLEAPLVVWLNGGPGASSLLGLLLEHGPYILETDGSLRYNDFSWNQYSNVVLYIESPSFVGFSHVSNHSRYRNAKKLARCATLYNSDSILTPDNVYQDEATATLNTDALHVFMTKVHPRYADRDFFMTGESNGGLYAPFLAREVLAGIKKGTFTNDRLKVTFLANGIAMGNAGMDIYTRMFSAVLQTFSMGMVSQKISERLFEFWQITRDGNPGDWVVNDIWTWMGDFRYLLKSTNGTGATYLYNLHLDCEDNDNNEDWHIEKKVQHAECTFKAVPERYLNREDVQKALHVISEGNTPLKWIAINHDVTLSYYQAFEIFHIYEGIVDSAKDDFRILYFSGDP</sequence>
<evidence type="ECO:0000313" key="3">
    <source>
        <dbReference type="Proteomes" id="UP000005239"/>
    </source>
</evidence>
<dbReference type="SUPFAM" id="SSF53474">
    <property type="entry name" value="alpha/beta-Hydrolases"/>
    <property type="match status" value="1"/>
</dbReference>
<reference evidence="2" key="2">
    <citation type="submission" date="2022-06" db="UniProtKB">
        <authorList>
            <consortium name="EnsemblMetazoa"/>
        </authorList>
    </citation>
    <scope>IDENTIFICATION</scope>
    <source>
        <strain evidence="2">PS312</strain>
    </source>
</reference>
<proteinExistence type="inferred from homology"/>
<dbReference type="OrthoDB" id="443318at2759"/>
<evidence type="ECO:0000256" key="1">
    <source>
        <dbReference type="ARBA" id="ARBA00009431"/>
    </source>
</evidence>
<organism evidence="2 3">
    <name type="scientific">Pristionchus pacificus</name>
    <name type="common">Parasitic nematode worm</name>
    <dbReference type="NCBI Taxonomy" id="54126"/>
    <lineage>
        <taxon>Eukaryota</taxon>
        <taxon>Metazoa</taxon>
        <taxon>Ecdysozoa</taxon>
        <taxon>Nematoda</taxon>
        <taxon>Chromadorea</taxon>
        <taxon>Rhabditida</taxon>
        <taxon>Rhabditina</taxon>
        <taxon>Diplogasteromorpha</taxon>
        <taxon>Diplogasteroidea</taxon>
        <taxon>Neodiplogasteridae</taxon>
        <taxon>Pristionchus</taxon>
    </lineage>
</organism>
<dbReference type="Proteomes" id="UP000005239">
    <property type="component" value="Unassembled WGS sequence"/>
</dbReference>
<dbReference type="InterPro" id="IPR001563">
    <property type="entry name" value="Peptidase_S10"/>
</dbReference>
<reference evidence="3" key="1">
    <citation type="journal article" date="2008" name="Nat. Genet.">
        <title>The Pristionchus pacificus genome provides a unique perspective on nematode lifestyle and parasitism.</title>
        <authorList>
            <person name="Dieterich C."/>
            <person name="Clifton S.W."/>
            <person name="Schuster L.N."/>
            <person name="Chinwalla A."/>
            <person name="Delehaunty K."/>
            <person name="Dinkelacker I."/>
            <person name="Fulton L."/>
            <person name="Fulton R."/>
            <person name="Godfrey J."/>
            <person name="Minx P."/>
            <person name="Mitreva M."/>
            <person name="Roeseler W."/>
            <person name="Tian H."/>
            <person name="Witte H."/>
            <person name="Yang S.P."/>
            <person name="Wilson R.K."/>
            <person name="Sommer R.J."/>
        </authorList>
    </citation>
    <scope>NUCLEOTIDE SEQUENCE [LARGE SCALE GENOMIC DNA]</scope>
    <source>
        <strain evidence="3">PS312</strain>
    </source>
</reference>
<dbReference type="AlphaFoldDB" id="A0A2A6B871"/>
<dbReference type="GO" id="GO:0004185">
    <property type="term" value="F:serine-type carboxypeptidase activity"/>
    <property type="evidence" value="ECO:0000318"/>
    <property type="project" value="GO_Central"/>
</dbReference>
<dbReference type="PANTHER" id="PTHR11802:SF418">
    <property type="entry name" value="SERINE CARBOXYPEPTIDASE CTSA-1.1"/>
    <property type="match status" value="1"/>
</dbReference>
<dbReference type="Gene3D" id="3.40.50.1820">
    <property type="entry name" value="alpha/beta hydrolase"/>
    <property type="match status" value="1"/>
</dbReference>
<dbReference type="GO" id="GO:0006508">
    <property type="term" value="P:proteolysis"/>
    <property type="evidence" value="ECO:0007669"/>
    <property type="project" value="InterPro"/>
</dbReference>
<dbReference type="PANTHER" id="PTHR11802">
    <property type="entry name" value="SERINE PROTEASE FAMILY S10 SERINE CARBOXYPEPTIDASE"/>
    <property type="match status" value="1"/>
</dbReference>
<dbReference type="PRINTS" id="PR00724">
    <property type="entry name" value="CRBOXYPTASEC"/>
</dbReference>
<dbReference type="Pfam" id="PF00450">
    <property type="entry name" value="Peptidase_S10"/>
    <property type="match status" value="1"/>
</dbReference>
<comment type="similarity">
    <text evidence="1">Belongs to the peptidase S10 family.</text>
</comment>
<protein>
    <submittedName>
        <fullName evidence="2">Peptidase</fullName>
    </submittedName>
</protein>
<keyword evidence="3" id="KW-1185">Reference proteome</keyword>
<name>A0A2A6B871_PRIPA</name>
<dbReference type="InterPro" id="IPR029058">
    <property type="entry name" value="AB_hydrolase_fold"/>
</dbReference>
<accession>A0A2A6B871</accession>
<dbReference type="EnsemblMetazoa" id="PPA35255.1">
    <property type="protein sequence ID" value="PPA35255.1"/>
    <property type="gene ID" value="WBGene00273624"/>
</dbReference>
<gene>
    <name evidence="2" type="primary">WBGene00273624</name>
</gene>
<evidence type="ECO:0000313" key="2">
    <source>
        <dbReference type="EnsemblMetazoa" id="PPA35255.1"/>
    </source>
</evidence>